<evidence type="ECO:0000313" key="3">
    <source>
        <dbReference type="Proteomes" id="UP000075809"/>
    </source>
</evidence>
<reference evidence="2 3" key="1">
    <citation type="submission" date="2015-09" db="EMBL/GenBank/DDBJ databases">
        <title>Trachymyrmex zeteki WGS genome.</title>
        <authorList>
            <person name="Nygaard S."/>
            <person name="Hu H."/>
            <person name="Boomsma J."/>
            <person name="Zhang G."/>
        </authorList>
    </citation>
    <scope>NUCLEOTIDE SEQUENCE [LARGE SCALE GENOMIC DNA]</scope>
    <source>
        <strain evidence="2">Tzet28-1</strain>
        <tissue evidence="2">Whole body</tissue>
    </source>
</reference>
<accession>A0A151XAT7</accession>
<feature type="region of interest" description="Disordered" evidence="1">
    <location>
        <begin position="1"/>
        <end position="88"/>
    </location>
</feature>
<dbReference type="AlphaFoldDB" id="A0A151XAT7"/>
<evidence type="ECO:0000256" key="1">
    <source>
        <dbReference type="SAM" id="MobiDB-lite"/>
    </source>
</evidence>
<gene>
    <name evidence="2" type="ORF">ALC60_03420</name>
</gene>
<proteinExistence type="predicted"/>
<organism evidence="2 3">
    <name type="scientific">Mycetomoellerius zeteki</name>
    <dbReference type="NCBI Taxonomy" id="64791"/>
    <lineage>
        <taxon>Eukaryota</taxon>
        <taxon>Metazoa</taxon>
        <taxon>Ecdysozoa</taxon>
        <taxon>Arthropoda</taxon>
        <taxon>Hexapoda</taxon>
        <taxon>Insecta</taxon>
        <taxon>Pterygota</taxon>
        <taxon>Neoptera</taxon>
        <taxon>Endopterygota</taxon>
        <taxon>Hymenoptera</taxon>
        <taxon>Apocrita</taxon>
        <taxon>Aculeata</taxon>
        <taxon>Formicoidea</taxon>
        <taxon>Formicidae</taxon>
        <taxon>Myrmicinae</taxon>
        <taxon>Mycetomoellerius</taxon>
    </lineage>
</organism>
<keyword evidence="3" id="KW-1185">Reference proteome</keyword>
<feature type="compositionally biased region" description="Low complexity" evidence="1">
    <location>
        <begin position="63"/>
        <end position="76"/>
    </location>
</feature>
<dbReference type="EMBL" id="KQ982335">
    <property type="protein sequence ID" value="KYQ57459.1"/>
    <property type="molecule type" value="Genomic_DNA"/>
</dbReference>
<sequence>MFTNVWGRQRGTVTREPHLEARNQETWKEGGQVRKNETSFPECPDRVSGPNRATDPTRNGGTSARPPARAIASPLAWSPSREHRNTGRIALSPADRRSISYEYRCPWRYMTGDRVVFSQKYVPDTRIRRGLLLALGAIPKCRAILGGQTSARDS</sequence>
<feature type="compositionally biased region" description="Basic and acidic residues" evidence="1">
    <location>
        <begin position="13"/>
        <end position="37"/>
    </location>
</feature>
<dbReference type="Proteomes" id="UP000075809">
    <property type="component" value="Unassembled WGS sequence"/>
</dbReference>
<name>A0A151XAT7_9HYME</name>
<protein>
    <submittedName>
        <fullName evidence="2">Uncharacterized protein</fullName>
    </submittedName>
</protein>
<evidence type="ECO:0000313" key="2">
    <source>
        <dbReference type="EMBL" id="KYQ57459.1"/>
    </source>
</evidence>